<keyword evidence="6" id="KW-0256">Endoplasmic reticulum</keyword>
<dbReference type="InterPro" id="IPR020946">
    <property type="entry name" value="Flavin_mOase-like"/>
</dbReference>
<dbReference type="GO" id="GO:0016746">
    <property type="term" value="F:acyltransferase activity"/>
    <property type="evidence" value="ECO:0007669"/>
    <property type="project" value="InterPro"/>
</dbReference>
<comment type="cofactor">
    <cofactor evidence="1">
        <name>FAD</name>
        <dbReference type="ChEBI" id="CHEBI:57692"/>
    </cofactor>
</comment>
<dbReference type="GO" id="GO:0050661">
    <property type="term" value="F:NADP binding"/>
    <property type="evidence" value="ECO:0007669"/>
    <property type="project" value="InterPro"/>
</dbReference>
<comment type="similarity">
    <text evidence="3">Belongs to the FMO family.</text>
</comment>
<keyword evidence="11 14" id="KW-0503">Monooxygenase</keyword>
<dbReference type="GO" id="GO:0005789">
    <property type="term" value="C:endoplasmic reticulum membrane"/>
    <property type="evidence" value="ECO:0007669"/>
    <property type="project" value="UniProtKB-SubCell"/>
</dbReference>
<dbReference type="SUPFAM" id="SSF51905">
    <property type="entry name" value="FAD/NAD(P)-binding domain"/>
    <property type="match status" value="2"/>
</dbReference>
<evidence type="ECO:0000256" key="11">
    <source>
        <dbReference type="ARBA" id="ARBA00023033"/>
    </source>
</evidence>
<keyword evidence="7" id="KW-0274">FAD</keyword>
<dbReference type="PANTHER" id="PTHR23023">
    <property type="entry name" value="DIMETHYLANILINE MONOOXYGENASE"/>
    <property type="match status" value="1"/>
</dbReference>
<dbReference type="InterPro" id="IPR036188">
    <property type="entry name" value="FAD/NAD-bd_sf"/>
</dbReference>
<dbReference type="GO" id="GO:0004499">
    <property type="term" value="F:N,N-dimethylaniline monooxygenase activity"/>
    <property type="evidence" value="ECO:0007669"/>
    <property type="project" value="InterPro"/>
</dbReference>
<dbReference type="Pfam" id="PF01553">
    <property type="entry name" value="Acyltransferase"/>
    <property type="match status" value="1"/>
</dbReference>
<keyword evidence="8" id="KW-0521">NADP</keyword>
<keyword evidence="5" id="KW-0812">Transmembrane</keyword>
<reference evidence="14" key="1">
    <citation type="submission" date="2015-08" db="EMBL/GenBank/DDBJ databases">
        <authorList>
            <person name="Babu N.S."/>
            <person name="Beckwith C.J."/>
            <person name="Beseler K.G."/>
            <person name="Brison A."/>
            <person name="Carone J.V."/>
            <person name="Caskin T.P."/>
            <person name="Diamond M."/>
            <person name="Durham M.E."/>
            <person name="Foxe J.M."/>
            <person name="Go M."/>
            <person name="Henderson B.A."/>
            <person name="Jones I.B."/>
            <person name="McGettigan J.A."/>
            <person name="Micheletti S.J."/>
            <person name="Nasrallah M.E."/>
            <person name="Ortiz D."/>
            <person name="Piller C.R."/>
            <person name="Privatt S.R."/>
            <person name="Schneider S.L."/>
            <person name="Sharp S."/>
            <person name="Smith T.C."/>
            <person name="Stanton J.D."/>
            <person name="Ullery H.E."/>
            <person name="Wilson R.J."/>
            <person name="Serrano M.G."/>
            <person name="Buck G."/>
            <person name="Lee V."/>
            <person name="Wang Y."/>
            <person name="Carvalho R."/>
            <person name="Voegtly L."/>
            <person name="Shi R."/>
            <person name="Duckworth R."/>
            <person name="Johnson A."/>
            <person name="Loviza R."/>
            <person name="Walstead R."/>
            <person name="Shah Z."/>
            <person name="Kiflezghi M."/>
            <person name="Wade K."/>
            <person name="Ball S.L."/>
            <person name="Bradley K.W."/>
            <person name="Asai D.J."/>
            <person name="Bowman C.A."/>
            <person name="Russell D.A."/>
            <person name="Pope W.H."/>
            <person name="Jacobs-Sera D."/>
            <person name="Hendrix R.W."/>
            <person name="Hatfull G.F."/>
        </authorList>
    </citation>
    <scope>NUCLEOTIDE SEQUENCE</scope>
</reference>
<evidence type="ECO:0000256" key="1">
    <source>
        <dbReference type="ARBA" id="ARBA00001974"/>
    </source>
</evidence>
<evidence type="ECO:0000256" key="8">
    <source>
        <dbReference type="ARBA" id="ARBA00022857"/>
    </source>
</evidence>
<sequence length="661" mass="72955">MAYLVKQSHRAPAVTEPVPVDESLPRTCVIGAGSSGITAAKHLYLAGIPFDCFEKGSDIGGTWVYDNSNGQSACYDTLEINTSCPRMAYSDFPMPADYPDYARHDQVHAYFEKYVDHFGFRHTITFDTTVEDVSRGADGRWDVRISGPGGTETRTYDAVLVANGHHWDPRWPEPAYPGAFDGEQIHAHDYRSADQLEGRDVVVVGAGNSAMDIAVESSFRARTTTWSVRRTEWVLRKFFLGKPSDQGLLPPGWVPWWVTATRLRIGALTAGSMTKYGLPAPTHKPGQSHPVQSEKIRERLAAGAVTARPAIERLDGDRVVFVDGTSAPADLIVWATGYRVSFPFLGPDLVSVEDNELPLWKRAVHPDLPGLFFIGLLQPIGAVMPLAEAQSAWIAEMLAGGYLPPPDAVIRRQMTEDHERNVRRFYDSPRHTMEVDFDPYLWDLERERAQGRARAAAATAPLASVPVAPAPSGAARVRRTVAGLALRAVRWKAVGEVPQRGVLVGAPHTSNWDWVLTLLLAWRYGITIRLLVKKELFVGPLGWLLRRTGAVELDRKNPAATIKELIAEAVGDDPWVIGIAAEGTRSRGEYWKSGFYRIAQQTGLPITLAFLDVPSRTVGWGPTFHPTGDVSADMDVLRDFYADKTGFNPEGFTPPRLREEG</sequence>
<evidence type="ECO:0000256" key="12">
    <source>
        <dbReference type="ARBA" id="ARBA00023136"/>
    </source>
</evidence>
<dbReference type="FunFam" id="3.50.50.60:FF:000159">
    <property type="entry name" value="Dimethylaniline monooxygenase [N-oxide-forming]"/>
    <property type="match status" value="1"/>
</dbReference>
<keyword evidence="12" id="KW-0472">Membrane</keyword>
<protein>
    <submittedName>
        <fullName evidence="14">Monooxygenase, flavin-binding family protein (Modular protein)</fullName>
    </submittedName>
</protein>
<gene>
    <name evidence="14" type="ORF">NOCA1120033</name>
</gene>
<evidence type="ECO:0000256" key="6">
    <source>
        <dbReference type="ARBA" id="ARBA00022824"/>
    </source>
</evidence>
<accession>A0A2P2C6R1</accession>
<dbReference type="SUPFAM" id="SSF69593">
    <property type="entry name" value="Glycerol-3-phosphate (1)-acyltransferase"/>
    <property type="match status" value="1"/>
</dbReference>
<dbReference type="Pfam" id="PF00743">
    <property type="entry name" value="FMO-like"/>
    <property type="match status" value="1"/>
</dbReference>
<dbReference type="Gene3D" id="3.50.50.60">
    <property type="entry name" value="FAD/NAD(P)-binding domain"/>
    <property type="match status" value="1"/>
</dbReference>
<feature type="domain" description="Phospholipid/glycerol acyltransferase" evidence="13">
    <location>
        <begin position="502"/>
        <end position="611"/>
    </location>
</feature>
<dbReference type="InterPro" id="IPR000960">
    <property type="entry name" value="Flavin_mOase"/>
</dbReference>
<dbReference type="GO" id="GO:0050660">
    <property type="term" value="F:flavin adenine dinucleotide binding"/>
    <property type="evidence" value="ECO:0007669"/>
    <property type="project" value="InterPro"/>
</dbReference>
<evidence type="ECO:0000256" key="3">
    <source>
        <dbReference type="ARBA" id="ARBA00009183"/>
    </source>
</evidence>
<keyword evidence="9" id="KW-1133">Transmembrane helix</keyword>
<dbReference type="EMBL" id="CZKB01000004">
    <property type="protein sequence ID" value="CUR56472.1"/>
    <property type="molecule type" value="Genomic_DNA"/>
</dbReference>
<dbReference type="AlphaFoldDB" id="A0A2P2C6R1"/>
<keyword evidence="10" id="KW-0560">Oxidoreductase</keyword>
<dbReference type="SMART" id="SM00563">
    <property type="entry name" value="PlsC"/>
    <property type="match status" value="1"/>
</dbReference>
<proteinExistence type="inferred from homology"/>
<dbReference type="InterPro" id="IPR002123">
    <property type="entry name" value="Plipid/glycerol_acylTrfase"/>
</dbReference>
<evidence type="ECO:0000313" key="14">
    <source>
        <dbReference type="EMBL" id="CUR56472.1"/>
    </source>
</evidence>
<dbReference type="PRINTS" id="PR00370">
    <property type="entry name" value="FMOXYGENASE"/>
</dbReference>
<evidence type="ECO:0000256" key="7">
    <source>
        <dbReference type="ARBA" id="ARBA00022827"/>
    </source>
</evidence>
<evidence type="ECO:0000256" key="5">
    <source>
        <dbReference type="ARBA" id="ARBA00022692"/>
    </source>
</evidence>
<dbReference type="InterPro" id="IPR050346">
    <property type="entry name" value="FMO-like"/>
</dbReference>
<keyword evidence="4" id="KW-0285">Flavoprotein</keyword>
<name>A0A2P2C6R1_9ZZZZ</name>
<evidence type="ECO:0000256" key="9">
    <source>
        <dbReference type="ARBA" id="ARBA00022989"/>
    </source>
</evidence>
<evidence type="ECO:0000256" key="2">
    <source>
        <dbReference type="ARBA" id="ARBA00004389"/>
    </source>
</evidence>
<evidence type="ECO:0000256" key="10">
    <source>
        <dbReference type="ARBA" id="ARBA00023002"/>
    </source>
</evidence>
<evidence type="ECO:0000256" key="4">
    <source>
        <dbReference type="ARBA" id="ARBA00022630"/>
    </source>
</evidence>
<comment type="subcellular location">
    <subcellularLocation>
        <location evidence="2">Endoplasmic reticulum membrane</location>
        <topology evidence="2">Single-pass membrane protein</topology>
    </subcellularLocation>
</comment>
<evidence type="ECO:0000259" key="13">
    <source>
        <dbReference type="SMART" id="SM00563"/>
    </source>
</evidence>
<organism evidence="14">
    <name type="scientific">metagenome</name>
    <dbReference type="NCBI Taxonomy" id="256318"/>
    <lineage>
        <taxon>unclassified sequences</taxon>
        <taxon>metagenomes</taxon>
    </lineage>
</organism>